<dbReference type="Gene3D" id="3.30.930.10">
    <property type="entry name" value="Bira Bifunctional Protein, Domain 2"/>
    <property type="match status" value="1"/>
</dbReference>
<evidence type="ECO:0000313" key="3">
    <source>
        <dbReference type="EMBL" id="OYD08150.1"/>
    </source>
</evidence>
<reference evidence="3 4" key="1">
    <citation type="submission" date="2017-07" db="EMBL/GenBank/DDBJ databases">
        <title>The genome sequence of Paludifilum halophilum highlights mechanisms for microbial adaptation to high salt environemnts.</title>
        <authorList>
            <person name="Belbahri L."/>
        </authorList>
    </citation>
    <scope>NUCLEOTIDE SEQUENCE [LARGE SCALE GENOMIC DNA]</scope>
    <source>
        <strain evidence="3 4">DSM 102817</strain>
    </source>
</reference>
<dbReference type="RefSeq" id="WP_094264184.1">
    <property type="nucleotide sequence ID" value="NZ_NOWF01000004.1"/>
</dbReference>
<dbReference type="Pfam" id="PF13393">
    <property type="entry name" value="tRNA-synt_His"/>
    <property type="match status" value="1"/>
</dbReference>
<keyword evidence="4" id="KW-1185">Reference proteome</keyword>
<feature type="binding site" evidence="1">
    <location>
        <position position="125"/>
    </location>
    <ligand>
        <name>L-histidine</name>
        <dbReference type="ChEBI" id="CHEBI:57595"/>
    </ligand>
</feature>
<dbReference type="GO" id="GO:0005737">
    <property type="term" value="C:cytoplasm"/>
    <property type="evidence" value="ECO:0007669"/>
    <property type="project" value="InterPro"/>
</dbReference>
<dbReference type="GO" id="GO:0006427">
    <property type="term" value="P:histidyl-tRNA aminoacylation"/>
    <property type="evidence" value="ECO:0007669"/>
    <property type="project" value="TreeGrafter"/>
</dbReference>
<dbReference type="OrthoDB" id="9800814at2"/>
<sequence length="408" mass="47343">MKKTYIESKVPQFYDLLTKEIETVRHIYQQFLDLTKPAGFEEIQTTMVELRKRYLNATHVHHSKIFEVHRVKEKTKYALQADLAMSMSRFVADLNKTFPLKLIQIGNLYRDRIPQRPGYRREFQQILVGTWGLSSYFADAELLTLTCQALNRVSSVNVSYIQLSNHNIFNSVRPSLAEDIRFKGLEELEKTDLNLVDQQILSRLFTQGPMKIETLRTWVDQIVHKKVRSEMNKVLEVINWLQFLLPDEIILFSLKNLEGTGHYSGFNYQVYVNTEKEKNLLIGDGGRIDTLCSKFSQKQIPAVCMGIGVSVLAQFVQIQSSIQHVVVLIDDNAFSNVREVAQRIKKIQRQLQPYYIVSIITEKRNRWNKMFRSDFYASSSFVRVNAQGISVQSKHPDIQQNLEELLSG</sequence>
<dbReference type="PIRSF" id="PIRSF001549">
    <property type="entry name" value="His-tRNA_synth"/>
    <property type="match status" value="1"/>
</dbReference>
<dbReference type="InterPro" id="IPR041715">
    <property type="entry name" value="HisRS-like_core"/>
</dbReference>
<dbReference type="Proteomes" id="UP000215459">
    <property type="component" value="Unassembled WGS sequence"/>
</dbReference>
<dbReference type="InterPro" id="IPR004516">
    <property type="entry name" value="HisRS/HisZ"/>
</dbReference>
<gene>
    <name evidence="3" type="ORF">CHM34_08570</name>
</gene>
<name>A0A235B765_9BACL</name>
<evidence type="ECO:0000256" key="1">
    <source>
        <dbReference type="PIRSR" id="PIRSR001549-1"/>
    </source>
</evidence>
<proteinExistence type="predicted"/>
<evidence type="ECO:0000259" key="2">
    <source>
        <dbReference type="Pfam" id="PF13393"/>
    </source>
</evidence>
<dbReference type="InterPro" id="IPR045864">
    <property type="entry name" value="aa-tRNA-synth_II/BPL/LPL"/>
</dbReference>
<dbReference type="GO" id="GO:0004821">
    <property type="term" value="F:histidine-tRNA ligase activity"/>
    <property type="evidence" value="ECO:0007669"/>
    <property type="project" value="TreeGrafter"/>
</dbReference>
<dbReference type="SMR" id="A0A235B765"/>
<protein>
    <recommendedName>
        <fullName evidence="2">Class II Histidinyl-tRNA synthetase (HisRS)-like catalytic core domain-containing protein</fullName>
    </recommendedName>
</protein>
<comment type="caution">
    <text evidence="3">The sequence shown here is derived from an EMBL/GenBank/DDBJ whole genome shotgun (WGS) entry which is preliminary data.</text>
</comment>
<evidence type="ECO:0000313" key="4">
    <source>
        <dbReference type="Proteomes" id="UP000215459"/>
    </source>
</evidence>
<feature type="binding site" evidence="1">
    <location>
        <position position="110"/>
    </location>
    <ligand>
        <name>L-histidine</name>
        <dbReference type="ChEBI" id="CHEBI:57595"/>
    </ligand>
</feature>
<organism evidence="3 4">
    <name type="scientific">Paludifilum halophilum</name>
    <dbReference type="NCBI Taxonomy" id="1642702"/>
    <lineage>
        <taxon>Bacteria</taxon>
        <taxon>Bacillati</taxon>
        <taxon>Bacillota</taxon>
        <taxon>Bacilli</taxon>
        <taxon>Bacillales</taxon>
        <taxon>Thermoactinomycetaceae</taxon>
        <taxon>Paludifilum</taxon>
    </lineage>
</organism>
<dbReference type="GO" id="GO:0140096">
    <property type="term" value="F:catalytic activity, acting on a protein"/>
    <property type="evidence" value="ECO:0007669"/>
    <property type="project" value="UniProtKB-ARBA"/>
</dbReference>
<dbReference type="EMBL" id="NOWF01000004">
    <property type="protein sequence ID" value="OYD08150.1"/>
    <property type="molecule type" value="Genomic_DNA"/>
</dbReference>
<dbReference type="AlphaFoldDB" id="A0A235B765"/>
<dbReference type="PANTHER" id="PTHR43707:SF1">
    <property type="entry name" value="HISTIDINE--TRNA LIGASE, MITOCHONDRIAL-RELATED"/>
    <property type="match status" value="1"/>
</dbReference>
<dbReference type="SUPFAM" id="SSF55681">
    <property type="entry name" value="Class II aaRS and biotin synthetases"/>
    <property type="match status" value="1"/>
</dbReference>
<accession>A0A235B765</accession>
<feature type="domain" description="Class II Histidinyl-tRNA synthetase (HisRS)-like catalytic core" evidence="2">
    <location>
        <begin position="13"/>
        <end position="303"/>
    </location>
</feature>
<dbReference type="PANTHER" id="PTHR43707">
    <property type="entry name" value="HISTIDYL-TRNA SYNTHETASE"/>
    <property type="match status" value="1"/>
</dbReference>
<dbReference type="GO" id="GO:0016740">
    <property type="term" value="F:transferase activity"/>
    <property type="evidence" value="ECO:0007669"/>
    <property type="project" value="UniProtKB-ARBA"/>
</dbReference>